<keyword evidence="1" id="KW-0472">Membrane</keyword>
<evidence type="ECO:0000313" key="2">
    <source>
        <dbReference type="EMBL" id="MDE4907496.1"/>
    </source>
</evidence>
<dbReference type="EMBL" id="JAKELO010000002">
    <property type="protein sequence ID" value="MDE4907496.1"/>
    <property type="molecule type" value="Genomic_DNA"/>
</dbReference>
<dbReference type="Proteomes" id="UP001143747">
    <property type="component" value="Unassembled WGS sequence"/>
</dbReference>
<proteinExistence type="predicted"/>
<evidence type="ECO:0000313" key="3">
    <source>
        <dbReference type="Proteomes" id="UP001143747"/>
    </source>
</evidence>
<keyword evidence="1" id="KW-1133">Transmembrane helix</keyword>
<evidence type="ECO:0008006" key="4">
    <source>
        <dbReference type="Google" id="ProtNLM"/>
    </source>
</evidence>
<accession>A0A9Q4PWL8</accession>
<gene>
    <name evidence="2" type="ORF">L0665_02535</name>
</gene>
<dbReference type="RefSeq" id="WP_274924146.1">
    <property type="nucleotide sequence ID" value="NZ_JAKELO010000002.1"/>
</dbReference>
<organism evidence="2 3">
    <name type="scientific">Methanogenium marinum</name>
    <dbReference type="NCBI Taxonomy" id="348610"/>
    <lineage>
        <taxon>Archaea</taxon>
        <taxon>Methanobacteriati</taxon>
        <taxon>Methanobacteriota</taxon>
        <taxon>Stenosarchaea group</taxon>
        <taxon>Methanomicrobia</taxon>
        <taxon>Methanomicrobiales</taxon>
        <taxon>Methanomicrobiaceae</taxon>
        <taxon>Methanogenium</taxon>
    </lineage>
</organism>
<protein>
    <recommendedName>
        <fullName evidence="4">Archaeal Type IV pilin N-terminal domain-containing protein</fullName>
    </recommendedName>
</protein>
<keyword evidence="3" id="KW-1185">Reference proteome</keyword>
<evidence type="ECO:0000256" key="1">
    <source>
        <dbReference type="SAM" id="Phobius"/>
    </source>
</evidence>
<reference evidence="2" key="1">
    <citation type="submission" date="2022-01" db="EMBL/GenBank/DDBJ databases">
        <title>Draft genome of Methanogenium marinum DSM 15558.</title>
        <authorList>
            <person name="Chen S.-C."/>
            <person name="You Y.-T."/>
        </authorList>
    </citation>
    <scope>NUCLEOTIDE SEQUENCE</scope>
    <source>
        <strain evidence="2">DSM 15558</strain>
    </source>
</reference>
<dbReference type="AlphaFoldDB" id="A0A9Q4PWL8"/>
<comment type="caution">
    <text evidence="2">The sequence shown here is derived from an EMBL/GenBank/DDBJ whole genome shotgun (WGS) entry which is preliminary data.</text>
</comment>
<name>A0A9Q4PWL8_9EURY</name>
<keyword evidence="1" id="KW-0812">Transmembrane</keyword>
<feature type="transmembrane region" description="Helical" evidence="1">
    <location>
        <begin position="12"/>
        <end position="35"/>
    </location>
</feature>
<sequence length="165" mass="18448">MKDERECATSQVTGTLLIVAITVILSILLLLSLHIPDFDWEYTEPPVIFSITSITSSPPTYESQVFLRNVVKKNYKNQELAAKIYCNDILLPCTIQTLNTHEFIPTAHYGVKNLKGAGGCSETWNYNQLLRIDLSDGFIHPGDSIRVDIIKTSTNSVISRDSMQA</sequence>